<dbReference type="Pfam" id="PF13166">
    <property type="entry name" value="AAA_13"/>
    <property type="match status" value="1"/>
</dbReference>
<dbReference type="Proteomes" id="UP000230136">
    <property type="component" value="Unassembled WGS sequence"/>
</dbReference>
<dbReference type="EMBL" id="PFSY01000128">
    <property type="protein sequence ID" value="PJC01817.1"/>
    <property type="molecule type" value="Genomic_DNA"/>
</dbReference>
<proteinExistence type="predicted"/>
<name>A0A2M8DR26_9BACT</name>
<comment type="caution">
    <text evidence="2">The sequence shown here is derived from an EMBL/GenBank/DDBJ whole genome shotgun (WGS) entry which is preliminary data.</text>
</comment>
<evidence type="ECO:0000313" key="3">
    <source>
        <dbReference type="Proteomes" id="UP000230136"/>
    </source>
</evidence>
<organism evidence="2 3">
    <name type="scientific">Candidatus Komeilibacteria bacterium CG_4_9_14_0_8_um_filter_36_9</name>
    <dbReference type="NCBI Taxonomy" id="1974473"/>
    <lineage>
        <taxon>Bacteria</taxon>
        <taxon>Candidatus Komeiliibacteriota</taxon>
    </lineage>
</organism>
<accession>A0A2M8DR26</accession>
<dbReference type="AlphaFoldDB" id="A0A2M8DR26"/>
<feature type="domain" description="Protein CR006 P-loop" evidence="1">
    <location>
        <begin position="4"/>
        <end position="179"/>
    </location>
</feature>
<reference evidence="3" key="1">
    <citation type="submission" date="2017-09" db="EMBL/GenBank/DDBJ databases">
        <title>Depth-based differentiation of microbial function through sediment-hosted aquifers and enrichment of novel symbionts in the deep terrestrial subsurface.</title>
        <authorList>
            <person name="Probst A.J."/>
            <person name="Ladd B."/>
            <person name="Jarett J.K."/>
            <person name="Geller-Mcgrath D.E."/>
            <person name="Sieber C.M.K."/>
            <person name="Emerson J.B."/>
            <person name="Anantharaman K."/>
            <person name="Thomas B.C."/>
            <person name="Malmstrom R."/>
            <person name="Stieglmeier M."/>
            <person name="Klingl A."/>
            <person name="Woyke T."/>
            <person name="Ryan C.M."/>
            <person name="Banfield J.F."/>
        </authorList>
    </citation>
    <scope>NUCLEOTIDE SEQUENCE [LARGE SCALE GENOMIC DNA]</scope>
</reference>
<sequence>MVVEKIIVIDDPISSLSHIYVFNITHLIRKTFFTDEYKQIFILTHSLYFFHELLFKSKQLDKKLFRIIKGNDSKSNILEMKQGEIQNDYQAYWQVLKDHDGGKSSNALLANSMRNILEHFFGFINNDAFQEITEKIEKEEKYKFFIRYINKESHSDLNTISDTKEIDPTIFKEAFKKIFIDSGYEPHYNKMMQ</sequence>
<protein>
    <recommendedName>
        <fullName evidence="1">Protein CR006 P-loop domain-containing protein</fullName>
    </recommendedName>
</protein>
<dbReference type="InterPro" id="IPR026866">
    <property type="entry name" value="CR006_AAA"/>
</dbReference>
<evidence type="ECO:0000259" key="1">
    <source>
        <dbReference type="Pfam" id="PF13166"/>
    </source>
</evidence>
<gene>
    <name evidence="2" type="ORF">CO073_02815</name>
</gene>
<evidence type="ECO:0000313" key="2">
    <source>
        <dbReference type="EMBL" id="PJC01817.1"/>
    </source>
</evidence>